<feature type="region of interest" description="Disordered" evidence="2">
    <location>
        <begin position="216"/>
        <end position="245"/>
    </location>
</feature>
<dbReference type="InterPro" id="IPR001878">
    <property type="entry name" value="Znf_CCHC"/>
</dbReference>
<evidence type="ECO:0000313" key="4">
    <source>
        <dbReference type="EMBL" id="ESO95177.1"/>
    </source>
</evidence>
<feature type="compositionally biased region" description="Polar residues" evidence="2">
    <location>
        <begin position="157"/>
        <end position="171"/>
    </location>
</feature>
<keyword evidence="1" id="KW-0479">Metal-binding</keyword>
<dbReference type="PROSITE" id="PS50158">
    <property type="entry name" value="ZF_CCHC"/>
    <property type="match status" value="1"/>
</dbReference>
<dbReference type="RefSeq" id="XP_009054132.1">
    <property type="nucleotide sequence ID" value="XM_009055884.1"/>
</dbReference>
<dbReference type="Proteomes" id="UP000030746">
    <property type="component" value="Unassembled WGS sequence"/>
</dbReference>
<gene>
    <name evidence="4" type="ORF">LOTGIDRAFT_175252</name>
</gene>
<accession>V4AE69</accession>
<feature type="domain" description="CCHC-type" evidence="3">
    <location>
        <begin position="21"/>
        <end position="35"/>
    </location>
</feature>
<dbReference type="AlphaFoldDB" id="V4AE69"/>
<feature type="compositionally biased region" description="Polar residues" evidence="2">
    <location>
        <begin position="101"/>
        <end position="112"/>
    </location>
</feature>
<dbReference type="Gene3D" id="4.10.60.10">
    <property type="entry name" value="Zinc finger, CCHC-type"/>
    <property type="match status" value="1"/>
</dbReference>
<keyword evidence="1" id="KW-0863">Zinc-finger</keyword>
<evidence type="ECO:0000259" key="3">
    <source>
        <dbReference type="PROSITE" id="PS50158"/>
    </source>
</evidence>
<name>V4AE69_LOTGI</name>
<proteinExistence type="predicted"/>
<evidence type="ECO:0000256" key="2">
    <source>
        <dbReference type="SAM" id="MobiDB-lite"/>
    </source>
</evidence>
<protein>
    <recommendedName>
        <fullName evidence="3">CCHC-type domain-containing protein</fullName>
    </recommendedName>
</protein>
<organism evidence="4 5">
    <name type="scientific">Lottia gigantea</name>
    <name type="common">Giant owl limpet</name>
    <dbReference type="NCBI Taxonomy" id="225164"/>
    <lineage>
        <taxon>Eukaryota</taxon>
        <taxon>Metazoa</taxon>
        <taxon>Spiralia</taxon>
        <taxon>Lophotrochozoa</taxon>
        <taxon>Mollusca</taxon>
        <taxon>Gastropoda</taxon>
        <taxon>Patellogastropoda</taxon>
        <taxon>Lottioidea</taxon>
        <taxon>Lottiidae</taxon>
        <taxon>Lottia</taxon>
    </lineage>
</organism>
<dbReference type="InterPro" id="IPR036875">
    <property type="entry name" value="Znf_CCHC_sf"/>
</dbReference>
<dbReference type="GO" id="GO:0003676">
    <property type="term" value="F:nucleic acid binding"/>
    <property type="evidence" value="ECO:0007669"/>
    <property type="project" value="InterPro"/>
</dbReference>
<dbReference type="SMART" id="SM00343">
    <property type="entry name" value="ZnF_C2HC"/>
    <property type="match status" value="1"/>
</dbReference>
<feature type="compositionally biased region" description="Low complexity" evidence="2">
    <location>
        <begin position="113"/>
        <end position="128"/>
    </location>
</feature>
<keyword evidence="5" id="KW-1185">Reference proteome</keyword>
<feature type="region of interest" description="Disordered" evidence="2">
    <location>
        <begin position="101"/>
        <end position="189"/>
    </location>
</feature>
<reference evidence="4 5" key="1">
    <citation type="journal article" date="2013" name="Nature">
        <title>Insights into bilaterian evolution from three spiralian genomes.</title>
        <authorList>
            <person name="Simakov O."/>
            <person name="Marletaz F."/>
            <person name="Cho S.J."/>
            <person name="Edsinger-Gonzales E."/>
            <person name="Havlak P."/>
            <person name="Hellsten U."/>
            <person name="Kuo D.H."/>
            <person name="Larsson T."/>
            <person name="Lv J."/>
            <person name="Arendt D."/>
            <person name="Savage R."/>
            <person name="Osoegawa K."/>
            <person name="de Jong P."/>
            <person name="Grimwood J."/>
            <person name="Chapman J.A."/>
            <person name="Shapiro H."/>
            <person name="Aerts A."/>
            <person name="Otillar R.P."/>
            <person name="Terry A.Y."/>
            <person name="Boore J.L."/>
            <person name="Grigoriev I.V."/>
            <person name="Lindberg D.R."/>
            <person name="Seaver E.C."/>
            <person name="Weisblat D.A."/>
            <person name="Putnam N.H."/>
            <person name="Rokhsar D.S."/>
        </authorList>
    </citation>
    <scope>NUCLEOTIDE SEQUENCE [LARGE SCALE GENOMIC DNA]</scope>
</reference>
<keyword evidence="1" id="KW-0862">Zinc</keyword>
<dbReference type="GO" id="GO:0008270">
    <property type="term" value="F:zinc ion binding"/>
    <property type="evidence" value="ECO:0007669"/>
    <property type="project" value="UniProtKB-KW"/>
</dbReference>
<dbReference type="EMBL" id="KB201695">
    <property type="protein sequence ID" value="ESO95177.1"/>
    <property type="molecule type" value="Genomic_DNA"/>
</dbReference>
<dbReference type="HOGENOM" id="CLU_1134659_0_0_1"/>
<dbReference type="KEGG" id="lgi:LOTGIDRAFT_175252"/>
<evidence type="ECO:0000313" key="5">
    <source>
        <dbReference type="Proteomes" id="UP000030746"/>
    </source>
</evidence>
<sequence>MRCPEQAPPSSRVALGRAPICLKCFQPGHMRKECPMSKAFLSSASSYANVLNRSSVNIPSTCFVPVSALPKENAPLPPPPPPAHVKLYERRVDEDWFYTPKQNAKKSTSSECNTVPVSNISTSVNSSTKKMALQTSSPSKIKHNHTSDKLQSAAAGANTSSLRSENLSSLPKSKPGKPNLNKEPAIESMDTVMDDINPVEMVSDVMDNLADTEKLNDILSSMTPGRSTDGEGFGLGEESSEDSPI</sequence>
<dbReference type="CTD" id="20243101"/>
<evidence type="ECO:0000256" key="1">
    <source>
        <dbReference type="PROSITE-ProRule" id="PRU00047"/>
    </source>
</evidence>
<dbReference type="GeneID" id="20243101"/>
<dbReference type="SUPFAM" id="SSF57756">
    <property type="entry name" value="Retrovirus zinc finger-like domains"/>
    <property type="match status" value="1"/>
</dbReference>